<keyword evidence="9" id="KW-0560">Oxidoreductase</keyword>
<evidence type="ECO:0000256" key="10">
    <source>
        <dbReference type="SAM" id="MobiDB-lite"/>
    </source>
</evidence>
<evidence type="ECO:0000256" key="3">
    <source>
        <dbReference type="ARBA" id="ARBA00008056"/>
    </source>
</evidence>
<keyword evidence="5 9" id="KW-0479">Metal-binding</keyword>
<keyword evidence="13" id="KW-1185">Reference proteome</keyword>
<dbReference type="GO" id="GO:0016491">
    <property type="term" value="F:oxidoreductase activity"/>
    <property type="evidence" value="ECO:0007669"/>
    <property type="project" value="UniProtKB-KW"/>
</dbReference>
<dbReference type="GO" id="GO:0005634">
    <property type="term" value="C:nucleus"/>
    <property type="evidence" value="ECO:0007669"/>
    <property type="project" value="UniProtKB-SubCell"/>
</dbReference>
<reference evidence="12" key="1">
    <citation type="journal article" date="2023" name="Plant J.">
        <title>The genome of the king protea, Protea cynaroides.</title>
        <authorList>
            <person name="Chang J."/>
            <person name="Duong T.A."/>
            <person name="Schoeman C."/>
            <person name="Ma X."/>
            <person name="Roodt D."/>
            <person name="Barker N."/>
            <person name="Li Z."/>
            <person name="Van de Peer Y."/>
            <person name="Mizrachi E."/>
        </authorList>
    </citation>
    <scope>NUCLEOTIDE SEQUENCE</scope>
    <source>
        <tissue evidence="12">Young leaves</tissue>
    </source>
</reference>
<evidence type="ECO:0000259" key="11">
    <source>
        <dbReference type="PROSITE" id="PS51471"/>
    </source>
</evidence>
<dbReference type="GO" id="GO:0005737">
    <property type="term" value="C:cytoplasm"/>
    <property type="evidence" value="ECO:0007669"/>
    <property type="project" value="UniProtKB-SubCell"/>
</dbReference>
<evidence type="ECO:0000256" key="5">
    <source>
        <dbReference type="ARBA" id="ARBA00022723"/>
    </source>
</evidence>
<evidence type="ECO:0000256" key="2">
    <source>
        <dbReference type="ARBA" id="ARBA00004496"/>
    </source>
</evidence>
<evidence type="ECO:0000256" key="4">
    <source>
        <dbReference type="ARBA" id="ARBA00022490"/>
    </source>
</evidence>
<dbReference type="PROSITE" id="PS51471">
    <property type="entry name" value="FE2OG_OXY"/>
    <property type="match status" value="1"/>
</dbReference>
<comment type="function">
    <text evidence="8">Involved in the regulation of shoot development and salicylic acid (SA) homeostasis.</text>
</comment>
<sequence length="385" mass="43623">MGGLAMAENKSKDDPSSESQYQKGVKHLCENGIARVPNKYVLPVVERPNIQGRETNDGNSQIKLPIIDFAQLQGPERSQVLKTMAKACEEYGFFQVTNHGIPIDVINSMIDVSNRFFELPYEERAKYMITDLRAPVRYGTSFNQIKDGVFCWRDFLKLVCNSLPDILPFWPSSPVDLRQSAVTYSEKTKFLFAMLMKAVLESLGLVGDTEDDENEEEEEAFKQFQDGSQLMIINCYPPCPEPELTLGMHPHSDYGSLTLVLQDEVEGLQIRYQGDWFTVRSIPNSFVVNVGDHLEILSNGRYKSVLHRVVVNSMKSRISVASLHSLPFETVVRPASRLINESNPRLYKDTDFASFIAYLSSCDSKRKNFLESRKLTCVTENSTTN</sequence>
<dbReference type="OrthoDB" id="288590at2759"/>
<dbReference type="Pfam" id="PF03171">
    <property type="entry name" value="2OG-FeII_Oxy"/>
    <property type="match status" value="1"/>
</dbReference>
<dbReference type="InterPro" id="IPR050295">
    <property type="entry name" value="Plant_2OG-oxidoreductases"/>
</dbReference>
<evidence type="ECO:0000256" key="6">
    <source>
        <dbReference type="ARBA" id="ARBA00023004"/>
    </source>
</evidence>
<dbReference type="EMBL" id="JAMYWD010000005">
    <property type="protein sequence ID" value="KAJ4970835.1"/>
    <property type="molecule type" value="Genomic_DNA"/>
</dbReference>
<evidence type="ECO:0000313" key="12">
    <source>
        <dbReference type="EMBL" id="KAJ4970835.1"/>
    </source>
</evidence>
<keyword evidence="4" id="KW-0963">Cytoplasm</keyword>
<evidence type="ECO:0000313" key="13">
    <source>
        <dbReference type="Proteomes" id="UP001141806"/>
    </source>
</evidence>
<comment type="subcellular location">
    <subcellularLocation>
        <location evidence="2">Cytoplasm</location>
    </subcellularLocation>
    <subcellularLocation>
        <location evidence="1">Nucleus</location>
    </subcellularLocation>
</comment>
<dbReference type="InterPro" id="IPR005123">
    <property type="entry name" value="Oxoglu/Fe-dep_dioxygenase_dom"/>
</dbReference>
<comment type="similarity">
    <text evidence="3 9">Belongs to the iron/ascorbate-dependent oxidoreductase family.</text>
</comment>
<proteinExistence type="inferred from homology"/>
<dbReference type="GO" id="GO:0046872">
    <property type="term" value="F:metal ion binding"/>
    <property type="evidence" value="ECO:0007669"/>
    <property type="project" value="UniProtKB-KW"/>
</dbReference>
<protein>
    <recommendedName>
        <fullName evidence="11">Fe2OG dioxygenase domain-containing protein</fullName>
    </recommendedName>
</protein>
<keyword evidence="6 9" id="KW-0408">Iron</keyword>
<dbReference type="InterPro" id="IPR026992">
    <property type="entry name" value="DIOX_N"/>
</dbReference>
<dbReference type="InterPro" id="IPR027443">
    <property type="entry name" value="IPNS-like_sf"/>
</dbReference>
<gene>
    <name evidence="12" type="ORF">NE237_003934</name>
</gene>
<dbReference type="SUPFAM" id="SSF51197">
    <property type="entry name" value="Clavaminate synthase-like"/>
    <property type="match status" value="1"/>
</dbReference>
<dbReference type="PANTHER" id="PTHR47991">
    <property type="entry name" value="OXOGLUTARATE/IRON-DEPENDENT DIOXYGENASE"/>
    <property type="match status" value="1"/>
</dbReference>
<dbReference type="FunFam" id="2.60.120.330:FF:000015">
    <property type="entry name" value="Protein DMR6-LIKE OXYGENASE 1"/>
    <property type="match status" value="1"/>
</dbReference>
<feature type="region of interest" description="Disordered" evidence="10">
    <location>
        <begin position="1"/>
        <end position="23"/>
    </location>
</feature>
<organism evidence="12 13">
    <name type="scientific">Protea cynaroides</name>
    <dbReference type="NCBI Taxonomy" id="273540"/>
    <lineage>
        <taxon>Eukaryota</taxon>
        <taxon>Viridiplantae</taxon>
        <taxon>Streptophyta</taxon>
        <taxon>Embryophyta</taxon>
        <taxon>Tracheophyta</taxon>
        <taxon>Spermatophyta</taxon>
        <taxon>Magnoliopsida</taxon>
        <taxon>Proteales</taxon>
        <taxon>Proteaceae</taxon>
        <taxon>Protea</taxon>
    </lineage>
</organism>
<dbReference type="PRINTS" id="PR00682">
    <property type="entry name" value="IPNSYNTHASE"/>
</dbReference>
<dbReference type="AlphaFoldDB" id="A0A9Q0KI08"/>
<evidence type="ECO:0000256" key="1">
    <source>
        <dbReference type="ARBA" id="ARBA00004123"/>
    </source>
</evidence>
<feature type="domain" description="Fe2OG dioxygenase" evidence="11">
    <location>
        <begin position="227"/>
        <end position="326"/>
    </location>
</feature>
<evidence type="ECO:0000256" key="8">
    <source>
        <dbReference type="ARBA" id="ARBA00059922"/>
    </source>
</evidence>
<dbReference type="Proteomes" id="UP001141806">
    <property type="component" value="Unassembled WGS sequence"/>
</dbReference>
<comment type="caution">
    <text evidence="12">The sequence shown here is derived from an EMBL/GenBank/DDBJ whole genome shotgun (WGS) entry which is preliminary data.</text>
</comment>
<keyword evidence="7" id="KW-0539">Nucleus</keyword>
<evidence type="ECO:0000256" key="7">
    <source>
        <dbReference type="ARBA" id="ARBA00023242"/>
    </source>
</evidence>
<dbReference type="Gene3D" id="2.60.120.330">
    <property type="entry name" value="B-lactam Antibiotic, Isopenicillin N Synthase, Chain"/>
    <property type="match status" value="1"/>
</dbReference>
<dbReference type="Pfam" id="PF14226">
    <property type="entry name" value="DIOX_N"/>
    <property type="match status" value="1"/>
</dbReference>
<accession>A0A9Q0KI08</accession>
<evidence type="ECO:0000256" key="9">
    <source>
        <dbReference type="RuleBase" id="RU003682"/>
    </source>
</evidence>
<dbReference type="InterPro" id="IPR044861">
    <property type="entry name" value="IPNS-like_FE2OG_OXY"/>
</dbReference>
<name>A0A9Q0KI08_9MAGN</name>